<keyword evidence="3" id="KW-0349">Heme</keyword>
<sequence length="1238" mass="138199">MTFGANRTRLKNRAVFWVLILSSAALFSTHFFAGRKDAGAAENAGAEAFEYYREHVAPILSSTCSARDENGAFICHGTPDLASETAKKDPGDYHSAPYSQSEYCQTCHRGIKRKFIFGLDPRGEISTDAQFLLSYQQAKKRALHLKIPFAKILRMPLAAQGGGFGQYHAGGEIFESLSSADHQKLSEWVRLENESARESEKSVGEAERFFGEQVLPVYARNGCMSPNCHIFNHSSFFPSPGMDVDDLSTPLADRFSAEQRSFNRMTSKGLIQSNVYLTGDVEQSRILKKNIPIEKGGVIQRGGNNQFFSGPDDPDYQIMKKWLELERKEVISRLRIAGKPVDPSQVGKVRGIVFVRTDVKNHRRYLDVGKYMPGGDLFLLKLKDGETLESARGEPVNLTARFHPGKKADIREPDVRYDAGAVIFSMRIGEQDRLNVYEIRLDENLDYVEGSFRRLTHGPDLVNGIKVHYTDPTYVPDSADKAALIGGHNLDKADIVFASNLNGGVVQSVERGIVGEADGGTRNVIFDFDRPETDGSFEGKRIYIVDGANKGQWRTIARFQNRLFTPEKRSYITVDRPFPNPVDHSVIYVIERDPETQPGFLPSYSMYGMKYPKPGEEKALYDKTISRITYGIAQELDLSVRTTGEVFYSGQRSFTDKYERPIFHMTSCRRHLDTRFSFPTHHGNRSQVLVYADNHELPSGIDIHVGLDPDNLWEAGNLSVSDHQMGPGLEARNPHDFSTGFFDEDGFPIVDGPKIINTRFNFKNGKQPSHTRFVFKKMALFPLRGPRAVSRTGFSPGGAFKDSVPLPDGDILVSHSPAPINHLDPGAAPDFDLYIVRPDPSFHTPGGKGVPKVRKIRLSAASAAGLSDVQAYPVYVRMKPKINAARRARRDHLIRPPEMPDNDHRPAIYLERNYLLIDAIMDDPSPVGKNVAYATNPLTGKKTAPEDEVKYVRMVEVLPVHPDDAAPVASGLIANRDPESTLISNGIHLKKRIVCEVPLEADGSVYIKVPSKTPMSIQSLNKDKMALRQSARLYFFAPGEKFTISPSPSETFQTCGACMGSMSKSPEKLFGPTNMFSGQEKVRAIALAKGEPQEYGIDPDDRISIDFVRNIQPIFDKNCAACHSGENPPAGLSLSGEKTTYYNAAYENLMELEDPQSGWHSRKKYVNERGALAIESYLMEKILGRELKARRDLSGDFPHPGKRLMKKRKVNVPPLTRGEKMTLVRWIDMGAVYRGVRE</sequence>
<dbReference type="PROSITE" id="PS51007">
    <property type="entry name" value="CYTC"/>
    <property type="match status" value="1"/>
</dbReference>
<organism evidence="6">
    <name type="scientific">uncultured Desulfobacteraceae bacterium</name>
    <dbReference type="NCBI Taxonomy" id="218296"/>
    <lineage>
        <taxon>Bacteria</taxon>
        <taxon>Pseudomonadati</taxon>
        <taxon>Thermodesulfobacteriota</taxon>
        <taxon>Desulfobacteria</taxon>
        <taxon>Desulfobacterales</taxon>
        <taxon>Desulfobacteraceae</taxon>
        <taxon>environmental samples</taxon>
    </lineage>
</organism>
<evidence type="ECO:0000313" key="6">
    <source>
        <dbReference type="EMBL" id="VEN73828.1"/>
    </source>
</evidence>
<dbReference type="Pfam" id="PF18582">
    <property type="entry name" value="HZS_alpha"/>
    <property type="match status" value="1"/>
</dbReference>
<evidence type="ECO:0000256" key="1">
    <source>
        <dbReference type="ARBA" id="ARBA00022723"/>
    </source>
</evidence>
<gene>
    <name evidence="6" type="ORF">EPICR_20298</name>
</gene>
<dbReference type="InterPro" id="IPR040698">
    <property type="entry name" value="HZS_alpha_mid"/>
</dbReference>
<evidence type="ECO:0000256" key="3">
    <source>
        <dbReference type="PROSITE-ProRule" id="PRU00433"/>
    </source>
</evidence>
<keyword evidence="4" id="KW-0732">Signal</keyword>
<accession>A0A484HF47</accession>
<evidence type="ECO:0000259" key="5">
    <source>
        <dbReference type="PROSITE" id="PS51007"/>
    </source>
</evidence>
<proteinExistence type="predicted"/>
<dbReference type="AlphaFoldDB" id="A0A484HF47"/>
<feature type="signal peptide" evidence="4">
    <location>
        <begin position="1"/>
        <end position="33"/>
    </location>
</feature>
<evidence type="ECO:0000256" key="4">
    <source>
        <dbReference type="SAM" id="SignalP"/>
    </source>
</evidence>
<feature type="chain" id="PRO_5019738582" description="Cytochrome c domain-containing protein" evidence="4">
    <location>
        <begin position="34"/>
        <end position="1238"/>
    </location>
</feature>
<dbReference type="EMBL" id="CAACVI010000012">
    <property type="protein sequence ID" value="VEN73828.1"/>
    <property type="molecule type" value="Genomic_DNA"/>
</dbReference>
<dbReference type="GO" id="GO:0046872">
    <property type="term" value="F:metal ion binding"/>
    <property type="evidence" value="ECO:0007669"/>
    <property type="project" value="UniProtKB-KW"/>
</dbReference>
<keyword evidence="1 3" id="KW-0479">Metal-binding</keyword>
<name>A0A484HF47_9BACT</name>
<dbReference type="GO" id="GO:0009055">
    <property type="term" value="F:electron transfer activity"/>
    <property type="evidence" value="ECO:0007669"/>
    <property type="project" value="InterPro"/>
</dbReference>
<evidence type="ECO:0000256" key="2">
    <source>
        <dbReference type="ARBA" id="ARBA00023004"/>
    </source>
</evidence>
<protein>
    <recommendedName>
        <fullName evidence="5">Cytochrome c domain-containing protein</fullName>
    </recommendedName>
</protein>
<dbReference type="GO" id="GO:0020037">
    <property type="term" value="F:heme binding"/>
    <property type="evidence" value="ECO:0007669"/>
    <property type="project" value="InterPro"/>
</dbReference>
<dbReference type="InterPro" id="IPR009056">
    <property type="entry name" value="Cyt_c-like_dom"/>
</dbReference>
<feature type="domain" description="Cytochrome c" evidence="5">
    <location>
        <begin position="1106"/>
        <end position="1182"/>
    </location>
</feature>
<reference evidence="6" key="1">
    <citation type="submission" date="2019-01" db="EMBL/GenBank/DDBJ databases">
        <authorList>
            <consortium name="Genoscope - CEA"/>
            <person name="William W."/>
        </authorList>
    </citation>
    <scope>NUCLEOTIDE SEQUENCE</scope>
    <source>
        <strain evidence="6">CR-1</strain>
    </source>
</reference>
<keyword evidence="2 3" id="KW-0408">Iron</keyword>